<evidence type="ECO:0000313" key="2">
    <source>
        <dbReference type="EMBL" id="BAH91857.1"/>
    </source>
</evidence>
<sequence length="87" mass="10210">WSSPIVNREASRPPYRQRPDARRPRQAAGDTVRRVPPRQSLPLCRHHRTDARLSGCRRCDLYCVRTSHRDSTGRRRLHARRGLLGHH</sequence>
<name>C7IY82_ORYSJ</name>
<dbReference type="AlphaFoldDB" id="C7IY82"/>
<gene>
    <name evidence="2" type="ordered locus">Os02g0702300</name>
</gene>
<reference evidence="2 3" key="1">
    <citation type="journal article" date="2005" name="Nature">
        <title>The map-based sequence of the rice genome.</title>
        <authorList>
            <consortium name="International rice genome sequencing project (IRGSP)"/>
            <person name="Matsumoto T."/>
            <person name="Wu J."/>
            <person name="Kanamori H."/>
            <person name="Katayose Y."/>
            <person name="Fujisawa M."/>
            <person name="Namiki N."/>
            <person name="Mizuno H."/>
            <person name="Yamamoto K."/>
            <person name="Antonio B.A."/>
            <person name="Baba T."/>
            <person name="Sakata K."/>
            <person name="Nagamura Y."/>
            <person name="Aoki H."/>
            <person name="Arikawa K."/>
            <person name="Arita K."/>
            <person name="Bito T."/>
            <person name="Chiden Y."/>
            <person name="Fujitsuka N."/>
            <person name="Fukunaka R."/>
            <person name="Hamada M."/>
            <person name="Harada C."/>
            <person name="Hayashi A."/>
            <person name="Hijishita S."/>
            <person name="Honda M."/>
            <person name="Hosokawa S."/>
            <person name="Ichikawa Y."/>
            <person name="Idonuma A."/>
            <person name="Iijima M."/>
            <person name="Ikeda M."/>
            <person name="Ikeno M."/>
            <person name="Ito K."/>
            <person name="Ito S."/>
            <person name="Ito T."/>
            <person name="Ito Y."/>
            <person name="Ito Y."/>
            <person name="Iwabuchi A."/>
            <person name="Kamiya K."/>
            <person name="Karasawa W."/>
            <person name="Kurita K."/>
            <person name="Katagiri S."/>
            <person name="Kikuta A."/>
            <person name="Kobayashi H."/>
            <person name="Kobayashi N."/>
            <person name="Machita K."/>
            <person name="Maehara T."/>
            <person name="Masukawa M."/>
            <person name="Mizubayashi T."/>
            <person name="Mukai Y."/>
            <person name="Nagasaki H."/>
            <person name="Nagata Y."/>
            <person name="Naito S."/>
            <person name="Nakashima M."/>
            <person name="Nakama Y."/>
            <person name="Nakamichi Y."/>
            <person name="Nakamura M."/>
            <person name="Meguro A."/>
            <person name="Negishi M."/>
            <person name="Ohta I."/>
            <person name="Ohta T."/>
            <person name="Okamoto M."/>
            <person name="Ono N."/>
            <person name="Saji S."/>
            <person name="Sakaguchi M."/>
            <person name="Sakai K."/>
            <person name="Shibata M."/>
            <person name="Shimokawa T."/>
            <person name="Song J."/>
            <person name="Takazaki Y."/>
            <person name="Terasawa K."/>
            <person name="Tsugane M."/>
            <person name="Tsuji K."/>
            <person name="Ueda S."/>
            <person name="Waki K."/>
            <person name="Yamagata H."/>
            <person name="Yamamoto M."/>
            <person name="Yamamoto S."/>
            <person name="Yamane H."/>
            <person name="Yoshiki S."/>
            <person name="Yoshihara R."/>
            <person name="Yukawa K."/>
            <person name="Zhong H."/>
            <person name="Yano M."/>
            <person name="Yuan Q."/>
            <person name="Ouyang S."/>
            <person name="Liu J."/>
            <person name="Jones K.M."/>
            <person name="Gansberger K."/>
            <person name="Moffat K."/>
            <person name="Hill J."/>
            <person name="Bera J."/>
            <person name="Fadrosh D."/>
            <person name="Jin S."/>
            <person name="Johri S."/>
            <person name="Kim M."/>
            <person name="Overton L."/>
            <person name="Reardon M."/>
            <person name="Tsitrin T."/>
            <person name="Vuong H."/>
            <person name="Weaver B."/>
            <person name="Ciecko A."/>
            <person name="Tallon L."/>
            <person name="Jackson J."/>
            <person name="Pai G."/>
            <person name="Aken S.V."/>
            <person name="Utterback T."/>
            <person name="Reidmuller S."/>
            <person name="Feldblyum T."/>
            <person name="Hsiao J."/>
            <person name="Zismann V."/>
            <person name="Iobst S."/>
            <person name="de Vazeille A.R."/>
            <person name="Buell C.R."/>
            <person name="Ying K."/>
            <person name="Li Y."/>
            <person name="Lu T."/>
            <person name="Huang Y."/>
            <person name="Zhao Q."/>
            <person name="Feng Q."/>
            <person name="Zhang L."/>
            <person name="Zhu J."/>
            <person name="Weng Q."/>
            <person name="Mu J."/>
            <person name="Lu Y."/>
            <person name="Fan D."/>
            <person name="Liu Y."/>
            <person name="Guan J."/>
            <person name="Zhang Y."/>
            <person name="Yu S."/>
            <person name="Liu X."/>
            <person name="Zhang Y."/>
            <person name="Hong G."/>
            <person name="Han B."/>
            <person name="Choisne N."/>
            <person name="Demange N."/>
            <person name="Orjeda G."/>
            <person name="Samain S."/>
            <person name="Cattolico L."/>
            <person name="Pelletier E."/>
            <person name="Couloux A."/>
            <person name="Segurens B."/>
            <person name="Wincker P."/>
            <person name="D'Hont A."/>
            <person name="Scarpelli C."/>
            <person name="Weissenbach J."/>
            <person name="Salanoubat M."/>
            <person name="Quetier F."/>
            <person name="Yu Y."/>
            <person name="Kim H.R."/>
            <person name="Rambo T."/>
            <person name="Currie J."/>
            <person name="Collura K."/>
            <person name="Luo M."/>
            <person name="Yang T."/>
            <person name="Ammiraju J.S.S."/>
            <person name="Engler F."/>
            <person name="Soderlund C."/>
            <person name="Wing R.A."/>
            <person name="Palmer L.E."/>
            <person name="de la Bastide M."/>
            <person name="Spiegel L."/>
            <person name="Nascimento L."/>
            <person name="Zutavern T."/>
            <person name="O'Shaughnessy A."/>
            <person name="Dike S."/>
            <person name="Dedhia N."/>
            <person name="Preston R."/>
            <person name="Balija V."/>
            <person name="McCombie W.R."/>
            <person name="Chow T."/>
            <person name="Chen H."/>
            <person name="Chung M."/>
            <person name="Chen C."/>
            <person name="Shaw J."/>
            <person name="Wu H."/>
            <person name="Hsiao K."/>
            <person name="Chao Y."/>
            <person name="Chu M."/>
            <person name="Cheng C."/>
            <person name="Hour A."/>
            <person name="Lee P."/>
            <person name="Lin S."/>
            <person name="Lin Y."/>
            <person name="Liou J."/>
            <person name="Liu S."/>
            <person name="Hsing Y."/>
            <person name="Raghuvanshi S."/>
            <person name="Mohanty A."/>
            <person name="Bharti A.K."/>
            <person name="Gaur A."/>
            <person name="Gupta V."/>
            <person name="Kumar D."/>
            <person name="Ravi V."/>
            <person name="Vij S."/>
            <person name="Kapur A."/>
            <person name="Khurana P."/>
            <person name="Khurana P."/>
            <person name="Khurana J.P."/>
            <person name="Tyagi A.K."/>
            <person name="Gaikwad K."/>
            <person name="Singh A."/>
            <person name="Dalal V."/>
            <person name="Srivastava S."/>
            <person name="Dixit A."/>
            <person name="Pal A.K."/>
            <person name="Ghazi I.A."/>
            <person name="Yadav M."/>
            <person name="Pandit A."/>
            <person name="Bhargava A."/>
            <person name="Sureshbabu K."/>
            <person name="Batra K."/>
            <person name="Sharma T.R."/>
            <person name="Mohapatra T."/>
            <person name="Singh N.K."/>
            <person name="Messing J."/>
            <person name="Nelson A.B."/>
            <person name="Fuks G."/>
            <person name="Kavchok S."/>
            <person name="Keizer G."/>
            <person name="Linton E."/>
            <person name="Llaca V."/>
            <person name="Song R."/>
            <person name="Tanyolac B."/>
            <person name="Young S."/>
            <person name="Ho-Il K."/>
            <person name="Hahn J.H."/>
            <person name="Sangsakoo G."/>
            <person name="Vanavichit A."/>
            <person name="de Mattos Luiz.A.T."/>
            <person name="Zimmer P.D."/>
            <person name="Malone G."/>
            <person name="Dellagostin O."/>
            <person name="de Oliveira A.C."/>
            <person name="Bevan M."/>
            <person name="Bancroft I."/>
            <person name="Minx P."/>
            <person name="Cordum H."/>
            <person name="Wilson R."/>
            <person name="Cheng Z."/>
            <person name="Jin W."/>
            <person name="Jiang J."/>
            <person name="Leong S.A."/>
            <person name="Iwama H."/>
            <person name="Gojobori T."/>
            <person name="Itoh T."/>
            <person name="Niimura Y."/>
            <person name="Fujii Y."/>
            <person name="Habara T."/>
            <person name="Sakai H."/>
            <person name="Sato Y."/>
            <person name="Wilson G."/>
            <person name="Kumar K."/>
            <person name="McCouch S."/>
            <person name="Juretic N."/>
            <person name="Hoen D."/>
            <person name="Wright S."/>
            <person name="Bruskiewich R."/>
            <person name="Bureau T."/>
            <person name="Miyao A."/>
            <person name="Hirochika H."/>
            <person name="Nishikawa T."/>
            <person name="Kadowaki K."/>
            <person name="Sugiura M."/>
            <person name="Burr B."/>
            <person name="Sasaki T."/>
        </authorList>
    </citation>
    <scope>NUCLEOTIDE SEQUENCE [LARGE SCALE GENOMIC DNA]</scope>
    <source>
        <strain evidence="3">cv. Nipponbare</strain>
    </source>
</reference>
<feature type="non-terminal residue" evidence="2">
    <location>
        <position position="1"/>
    </location>
</feature>
<proteinExistence type="predicted"/>
<evidence type="ECO:0000313" key="3">
    <source>
        <dbReference type="Proteomes" id="UP000000763"/>
    </source>
</evidence>
<dbReference type="EMBL" id="AP008208">
    <property type="protein sequence ID" value="BAH91857.1"/>
    <property type="molecule type" value="Genomic_DNA"/>
</dbReference>
<dbReference type="KEGG" id="dosa:Os02g0702300"/>
<reference evidence="3" key="2">
    <citation type="journal article" date="2008" name="Nucleic Acids Res.">
        <title>The rice annotation project database (RAP-DB): 2008 update.</title>
        <authorList>
            <consortium name="The rice annotation project (RAP)"/>
        </authorList>
    </citation>
    <scope>GENOME REANNOTATION</scope>
    <source>
        <strain evidence="3">cv. Nipponbare</strain>
    </source>
</reference>
<protein>
    <submittedName>
        <fullName evidence="2">Os02g0702300 protein</fullName>
    </submittedName>
</protein>
<feature type="compositionally biased region" description="Basic residues" evidence="1">
    <location>
        <begin position="74"/>
        <end position="87"/>
    </location>
</feature>
<organism evidence="2 3">
    <name type="scientific">Oryza sativa subsp. japonica</name>
    <name type="common">Rice</name>
    <dbReference type="NCBI Taxonomy" id="39947"/>
    <lineage>
        <taxon>Eukaryota</taxon>
        <taxon>Viridiplantae</taxon>
        <taxon>Streptophyta</taxon>
        <taxon>Embryophyta</taxon>
        <taxon>Tracheophyta</taxon>
        <taxon>Spermatophyta</taxon>
        <taxon>Magnoliopsida</taxon>
        <taxon>Liliopsida</taxon>
        <taxon>Poales</taxon>
        <taxon>Poaceae</taxon>
        <taxon>BOP clade</taxon>
        <taxon>Oryzoideae</taxon>
        <taxon>Oryzeae</taxon>
        <taxon>Oryzinae</taxon>
        <taxon>Oryza</taxon>
        <taxon>Oryza sativa</taxon>
    </lineage>
</organism>
<feature type="region of interest" description="Disordered" evidence="1">
    <location>
        <begin position="68"/>
        <end position="87"/>
    </location>
</feature>
<accession>C7IY82</accession>
<feature type="region of interest" description="Disordered" evidence="1">
    <location>
        <begin position="1"/>
        <end position="40"/>
    </location>
</feature>
<dbReference type="Proteomes" id="UP000000763">
    <property type="component" value="Chromosome 2"/>
</dbReference>
<evidence type="ECO:0000256" key="1">
    <source>
        <dbReference type="SAM" id="MobiDB-lite"/>
    </source>
</evidence>